<organism evidence="2 3">
    <name type="scientific">Sphingomonas crocodyli</name>
    <dbReference type="NCBI Taxonomy" id="1979270"/>
    <lineage>
        <taxon>Bacteria</taxon>
        <taxon>Pseudomonadati</taxon>
        <taxon>Pseudomonadota</taxon>
        <taxon>Alphaproteobacteria</taxon>
        <taxon>Sphingomonadales</taxon>
        <taxon>Sphingomonadaceae</taxon>
        <taxon>Sphingomonas</taxon>
    </lineage>
</organism>
<dbReference type="OrthoDB" id="7188556at2"/>
<reference evidence="2 3" key="1">
    <citation type="submission" date="2019-01" db="EMBL/GenBank/DDBJ databases">
        <authorList>
            <person name="Chen W.-M."/>
        </authorList>
    </citation>
    <scope>NUCLEOTIDE SEQUENCE [LARGE SCALE GENOMIC DNA]</scope>
    <source>
        <strain evidence="2 3">CCP-7</strain>
    </source>
</reference>
<evidence type="ECO:0000256" key="1">
    <source>
        <dbReference type="SAM" id="Phobius"/>
    </source>
</evidence>
<keyword evidence="3" id="KW-1185">Reference proteome</keyword>
<sequence length="145" mass="15715">MSLLNILQLAYLITLISVCAYAVRCGGRPERQGAAIMFAGSVLTVPAAKLVAQWQSPAFGVLAVDLAVLGGFLAIALRSDRFWPLWTTAFQLVGVATHLARLADPGIIPRAYSMAQGFWAYPMLVALAIGVRENRSRAMHRGVRF</sequence>
<dbReference type="Proteomes" id="UP000282971">
    <property type="component" value="Unassembled WGS sequence"/>
</dbReference>
<protein>
    <submittedName>
        <fullName evidence="2">Uncharacterized protein</fullName>
    </submittedName>
</protein>
<feature type="transmembrane region" description="Helical" evidence="1">
    <location>
        <begin position="58"/>
        <end position="77"/>
    </location>
</feature>
<name>A0A437M459_9SPHN</name>
<keyword evidence="1" id="KW-0812">Transmembrane</keyword>
<evidence type="ECO:0000313" key="2">
    <source>
        <dbReference type="EMBL" id="RVT92490.1"/>
    </source>
</evidence>
<feature type="transmembrane region" description="Helical" evidence="1">
    <location>
        <begin position="35"/>
        <end position="52"/>
    </location>
</feature>
<feature type="transmembrane region" description="Helical" evidence="1">
    <location>
        <begin position="6"/>
        <end position="23"/>
    </location>
</feature>
<dbReference type="RefSeq" id="WP_127740142.1">
    <property type="nucleotide sequence ID" value="NZ_SACN01000001.1"/>
</dbReference>
<comment type="caution">
    <text evidence="2">The sequence shown here is derived from an EMBL/GenBank/DDBJ whole genome shotgun (WGS) entry which is preliminary data.</text>
</comment>
<dbReference type="EMBL" id="SACN01000001">
    <property type="protein sequence ID" value="RVT92490.1"/>
    <property type="molecule type" value="Genomic_DNA"/>
</dbReference>
<proteinExistence type="predicted"/>
<evidence type="ECO:0000313" key="3">
    <source>
        <dbReference type="Proteomes" id="UP000282971"/>
    </source>
</evidence>
<feature type="transmembrane region" description="Helical" evidence="1">
    <location>
        <begin position="112"/>
        <end position="131"/>
    </location>
</feature>
<feature type="transmembrane region" description="Helical" evidence="1">
    <location>
        <begin position="82"/>
        <end position="100"/>
    </location>
</feature>
<keyword evidence="1" id="KW-1133">Transmembrane helix</keyword>
<accession>A0A437M459</accession>
<gene>
    <name evidence="2" type="ORF">EOD43_00715</name>
</gene>
<keyword evidence="1" id="KW-0472">Membrane</keyword>
<dbReference type="AlphaFoldDB" id="A0A437M459"/>